<keyword evidence="2" id="KW-1185">Reference proteome</keyword>
<accession>A0A165PAV2</accession>
<dbReference type="InParanoid" id="A0A165PAV2"/>
<sequence length="432" mass="48656">MSSPTQNEPLTPIHRLPAELLVDIFVVCHADIDDDWPLDWYQWPIRVAFVVSAVCRSWRTVALSVPGVWNRVNLFLNAWPPFGSYSWAPYLRIVLERSGSAPLHVRLHYSNYDITTVMDPLYDILARAQTLVFLHCAPIPDELRMAPMPLLRHYKIINAPIGDEWWLAPPLITYQLFHSLPHLESLSMVNVLMSLPDDQHLVPFLQVKTGRVLHLSIATESAVYIEDLGVAFIGLPYLQTLTITTPALGSTAEHINIGVIYACTTLKVLTLKLGATTQAALHSLSFPRLETADVSFARDSTRRTVSFIEELRYPPVLTTLTVHNVELNAAMARSLSSLRGLRTITLESCVYVRKPEGETFFDTMATDSLCPKLTTIRIAGRPEPRDEQGRSSVDWKPLIRLVQSRRDRTASCAQIQCVEWVGRWSERSAPVG</sequence>
<evidence type="ECO:0000313" key="1">
    <source>
        <dbReference type="EMBL" id="KZW01908.1"/>
    </source>
</evidence>
<dbReference type="OrthoDB" id="2269034at2759"/>
<dbReference type="InterPro" id="IPR032675">
    <property type="entry name" value="LRR_dom_sf"/>
</dbReference>
<dbReference type="Gene3D" id="3.80.10.10">
    <property type="entry name" value="Ribonuclease Inhibitor"/>
    <property type="match status" value="1"/>
</dbReference>
<dbReference type="EMBL" id="KV425891">
    <property type="protein sequence ID" value="KZW01908.1"/>
    <property type="molecule type" value="Genomic_DNA"/>
</dbReference>
<gene>
    <name evidence="1" type="ORF">EXIGLDRAFT_760507</name>
</gene>
<proteinExistence type="predicted"/>
<organism evidence="1 2">
    <name type="scientific">Exidia glandulosa HHB12029</name>
    <dbReference type="NCBI Taxonomy" id="1314781"/>
    <lineage>
        <taxon>Eukaryota</taxon>
        <taxon>Fungi</taxon>
        <taxon>Dikarya</taxon>
        <taxon>Basidiomycota</taxon>
        <taxon>Agaricomycotina</taxon>
        <taxon>Agaricomycetes</taxon>
        <taxon>Auriculariales</taxon>
        <taxon>Exidiaceae</taxon>
        <taxon>Exidia</taxon>
    </lineage>
</organism>
<dbReference type="SUPFAM" id="SSF52047">
    <property type="entry name" value="RNI-like"/>
    <property type="match status" value="1"/>
</dbReference>
<evidence type="ECO:0000313" key="2">
    <source>
        <dbReference type="Proteomes" id="UP000077266"/>
    </source>
</evidence>
<reference evidence="1 2" key="1">
    <citation type="journal article" date="2016" name="Mol. Biol. Evol.">
        <title>Comparative Genomics of Early-Diverging Mushroom-Forming Fungi Provides Insights into the Origins of Lignocellulose Decay Capabilities.</title>
        <authorList>
            <person name="Nagy L.G."/>
            <person name="Riley R."/>
            <person name="Tritt A."/>
            <person name="Adam C."/>
            <person name="Daum C."/>
            <person name="Floudas D."/>
            <person name="Sun H."/>
            <person name="Yadav J.S."/>
            <person name="Pangilinan J."/>
            <person name="Larsson K.H."/>
            <person name="Matsuura K."/>
            <person name="Barry K."/>
            <person name="Labutti K."/>
            <person name="Kuo R."/>
            <person name="Ohm R.A."/>
            <person name="Bhattacharya S.S."/>
            <person name="Shirouzu T."/>
            <person name="Yoshinaga Y."/>
            <person name="Martin F.M."/>
            <person name="Grigoriev I.V."/>
            <person name="Hibbett D.S."/>
        </authorList>
    </citation>
    <scope>NUCLEOTIDE SEQUENCE [LARGE SCALE GENOMIC DNA]</scope>
    <source>
        <strain evidence="1 2">HHB12029</strain>
    </source>
</reference>
<dbReference type="AlphaFoldDB" id="A0A165PAV2"/>
<protein>
    <submittedName>
        <fullName evidence="1">Uncharacterized protein</fullName>
    </submittedName>
</protein>
<name>A0A165PAV2_EXIGL</name>
<dbReference type="Proteomes" id="UP000077266">
    <property type="component" value="Unassembled WGS sequence"/>
</dbReference>